<accession>A0A6M8SWC4</accession>
<keyword evidence="3" id="KW-1185">Reference proteome</keyword>
<dbReference type="Proteomes" id="UP000504844">
    <property type="component" value="Chromosome"/>
</dbReference>
<evidence type="ECO:0000313" key="3">
    <source>
        <dbReference type="Proteomes" id="UP000504844"/>
    </source>
</evidence>
<proteinExistence type="predicted"/>
<dbReference type="KEGG" id="dee:HQN60_09655"/>
<dbReference type="AlphaFoldDB" id="A0A6M8SWC4"/>
<organism evidence="2 3">
    <name type="scientific">Deefgea piscis</name>
    <dbReference type="NCBI Taxonomy" id="2739061"/>
    <lineage>
        <taxon>Bacteria</taxon>
        <taxon>Pseudomonadati</taxon>
        <taxon>Pseudomonadota</taxon>
        <taxon>Betaproteobacteria</taxon>
        <taxon>Neisseriales</taxon>
        <taxon>Chitinibacteraceae</taxon>
        <taxon>Deefgea</taxon>
    </lineage>
</organism>
<evidence type="ECO:0000256" key="1">
    <source>
        <dbReference type="SAM" id="Phobius"/>
    </source>
</evidence>
<dbReference type="RefSeq" id="WP_173533442.1">
    <property type="nucleotide sequence ID" value="NZ_CP054143.1"/>
</dbReference>
<dbReference type="EMBL" id="CP054143">
    <property type="protein sequence ID" value="QKJ66939.1"/>
    <property type="molecule type" value="Genomic_DNA"/>
</dbReference>
<name>A0A6M8SWC4_9NEIS</name>
<evidence type="ECO:0000313" key="2">
    <source>
        <dbReference type="EMBL" id="QKJ66939.1"/>
    </source>
</evidence>
<reference evidence="2 3" key="1">
    <citation type="submission" date="2020-05" db="EMBL/GenBank/DDBJ databases">
        <title>Complete genome sequence of Deefgea sp. D17.</title>
        <authorList>
            <person name="Bae J.-W."/>
            <person name="Han J.E."/>
        </authorList>
    </citation>
    <scope>NUCLEOTIDE SEQUENCE [LARGE SCALE GENOMIC DNA]</scope>
    <source>
        <strain evidence="2 3">D17</strain>
    </source>
</reference>
<protein>
    <submittedName>
        <fullName evidence="2">Uncharacterized protein</fullName>
    </submittedName>
</protein>
<sequence>MIGIWITWALILAGAVYLIYCWWTFHHSADAPRVDYRDDQAHFNLQLYTHAEYFSPAKPAKKIVNNNNDQSA</sequence>
<keyword evidence="1" id="KW-1133">Transmembrane helix</keyword>
<keyword evidence="1" id="KW-0472">Membrane</keyword>
<keyword evidence="1" id="KW-0812">Transmembrane</keyword>
<gene>
    <name evidence="2" type="ORF">HQN60_09655</name>
</gene>
<feature type="transmembrane region" description="Helical" evidence="1">
    <location>
        <begin position="6"/>
        <end position="25"/>
    </location>
</feature>